<evidence type="ECO:0000313" key="2">
    <source>
        <dbReference type="Proteomes" id="UP000298210"/>
    </source>
</evidence>
<sequence>MSKVLYDCMCKWLSYPGNKQIDISRKSGVSKQLVNKVLEQKGKKDFTFSNVLRIIRSIDSDFDNTMEEYCRSQTKPSGILNALEYASNFRKYELLDDLIAENRDQKGEIKDWVQIYRLSRDFKEYSYNEAIQKCRELYGRVSLPEAKLKLELIEFDIKYSLFQSDIKFYISSFEEKIKTLRSGFLKDSLEIRYKLFKSFVSLYEYSDIEHSIKLANEIICSPLSASYIIGSAFHIKGQAYMFTDLKESIDCLDNAMLYYAQTDKVKAESIKEDIYFTLNANGQLIDLEELQGEELIHQLIVRKDYETARLLLKTTNSPFDYLFKGIVENDLSLIFESYGMLRSSGQLFFANYIRSVYDKLNFEKVVED</sequence>
<dbReference type="RefSeq" id="WP_134260255.1">
    <property type="nucleotide sequence ID" value="NZ_LDIM01000012.1"/>
</dbReference>
<dbReference type="Pfam" id="PF22871">
    <property type="entry name" value="AimR"/>
    <property type="match status" value="1"/>
</dbReference>
<dbReference type="InterPro" id="IPR047705">
    <property type="entry name" value="AimR-like"/>
</dbReference>
<dbReference type="AlphaFoldDB" id="A0A4Y7WEN0"/>
<evidence type="ECO:0000313" key="1">
    <source>
        <dbReference type="EMBL" id="TES45642.1"/>
    </source>
</evidence>
<gene>
    <name evidence="1" type="ORF">E2L03_19860</name>
</gene>
<protein>
    <submittedName>
        <fullName evidence="1">Uncharacterized protein</fullName>
    </submittedName>
</protein>
<reference evidence="1 2" key="1">
    <citation type="submission" date="2019-03" db="EMBL/GenBank/DDBJ databases">
        <authorList>
            <person name="Liu G."/>
        </authorList>
    </citation>
    <scope>NUCLEOTIDE SEQUENCE [LARGE SCALE GENOMIC DNA]</scope>
    <source>
        <strain evidence="1 2">DSM 19099</strain>
    </source>
</reference>
<proteinExistence type="predicted"/>
<dbReference type="NCBIfam" id="NF038310">
    <property type="entry name" value="lysogeny_AimR"/>
    <property type="match status" value="1"/>
</dbReference>
<name>A0A4Y7WEN0_9BACI</name>
<comment type="caution">
    <text evidence="1">The sequence shown here is derived from an EMBL/GenBank/DDBJ whole genome shotgun (WGS) entry which is preliminary data.</text>
</comment>
<dbReference type="Proteomes" id="UP000298210">
    <property type="component" value="Unassembled WGS sequence"/>
</dbReference>
<organism evidence="1 2">
    <name type="scientific">Shouchella lehensis</name>
    <dbReference type="NCBI Taxonomy" id="300825"/>
    <lineage>
        <taxon>Bacteria</taxon>
        <taxon>Bacillati</taxon>
        <taxon>Bacillota</taxon>
        <taxon>Bacilli</taxon>
        <taxon>Bacillales</taxon>
        <taxon>Bacillaceae</taxon>
        <taxon>Shouchella</taxon>
    </lineage>
</organism>
<dbReference type="EMBL" id="SNUX01000005">
    <property type="protein sequence ID" value="TES45642.1"/>
    <property type="molecule type" value="Genomic_DNA"/>
</dbReference>
<accession>A0A4Y7WEN0</accession>